<evidence type="ECO:0000313" key="1">
    <source>
        <dbReference type="EMBL" id="KAJ0093210.1"/>
    </source>
</evidence>
<name>A0ACC1B2P6_9ROSI</name>
<proteinExistence type="predicted"/>
<dbReference type="EMBL" id="CM047903">
    <property type="protein sequence ID" value="KAJ0093210.1"/>
    <property type="molecule type" value="Genomic_DNA"/>
</dbReference>
<comment type="caution">
    <text evidence="1">The sequence shown here is derived from an EMBL/GenBank/DDBJ whole genome shotgun (WGS) entry which is preliminary data.</text>
</comment>
<keyword evidence="2" id="KW-1185">Reference proteome</keyword>
<dbReference type="Proteomes" id="UP001164250">
    <property type="component" value="Chromosome 7"/>
</dbReference>
<evidence type="ECO:0000313" key="2">
    <source>
        <dbReference type="Proteomes" id="UP001164250"/>
    </source>
</evidence>
<reference evidence="2" key="1">
    <citation type="journal article" date="2023" name="G3 (Bethesda)">
        <title>Genome assembly and association tests identify interacting loci associated with vigor, precocity, and sex in interspecific pistachio rootstocks.</title>
        <authorList>
            <person name="Palmer W."/>
            <person name="Jacygrad E."/>
            <person name="Sagayaradj S."/>
            <person name="Cavanaugh K."/>
            <person name="Han R."/>
            <person name="Bertier L."/>
            <person name="Beede B."/>
            <person name="Kafkas S."/>
            <person name="Golino D."/>
            <person name="Preece J."/>
            <person name="Michelmore R."/>
        </authorList>
    </citation>
    <scope>NUCLEOTIDE SEQUENCE [LARGE SCALE GENOMIC DNA]</scope>
</reference>
<gene>
    <name evidence="1" type="ORF">Patl1_26266</name>
</gene>
<protein>
    <submittedName>
        <fullName evidence="1">Uncharacterized protein</fullName>
    </submittedName>
</protein>
<sequence>MAALLVKLFLITILISLSYFLGSYTHVFSHSAAPLQVLPHPSHCLQLNSTTHLPISPPLHFEPLHTLTLPQQSSKKLPFLFKFCPNSFTNYLPCHDPSLEKNFSVERFFHRERHCPGRRVKCLVPKPVGYKRPFEWPKSKDYAWFRNVPFKKLTVSKKSQNWVRLEGDRLFFPGGGTSFPMGAKGYVDLIKKVVPLKSGKIRTALDIGCGVASFGAALMNYDILTMSIAPRDIHEAQVQFALERGLPAMLGILSTYRLPYPSRSFDMAHCSRCLVPWSSDDGLYLMEIDRVLRPGGYWVLSGPPISWKTSYKGWEREAKDLQNEQISLEDLAKRLCWKKIAERGPIAVWQKPTNHVHCIRKSKVRRSGQFCATTDPDDVWYKKMDPCITPLPNVKDIHNISGGALESWPKRLNRAPPRIRSGIIKGLTVKAFDKDNQLWKKRISYYGIILKSLASGKTRNVMDMNAGLGGFAAALANYPVWVMNVVPYDGKQNTLGVLYERGLIGTYMDWCEAFSTYPRTYDLIHAYGIFSLYMHKCDIVDILLEMYRILRPEGAIIIRDHVDMIVKVKDMTDRMRLNGKILHSENGPFNPEKILLVDNAEWDTHPLSPYTSRRLPLHTLTLPPQSSQKLPFLFEFCPNNFTNYLPCHDPSLEKDFSVERFFYRERHCPRRRVKCLVPKPVGCRRPFEWPKSKDYAWFNNVPFKKLSVFKKSQNWVRLEGDRFVFPGGGTSFKLGVKGYVDLIKKVVPLKSGKIITVLDVGCGVASFGAALMDYDILTMSIVPRDIHEAQVQFALERGLPAMLGILRTYRLPYPSRSFDLEHCARCLVPWTNYGTLS</sequence>
<organism evidence="1 2">
    <name type="scientific">Pistacia atlantica</name>
    <dbReference type="NCBI Taxonomy" id="434234"/>
    <lineage>
        <taxon>Eukaryota</taxon>
        <taxon>Viridiplantae</taxon>
        <taxon>Streptophyta</taxon>
        <taxon>Embryophyta</taxon>
        <taxon>Tracheophyta</taxon>
        <taxon>Spermatophyta</taxon>
        <taxon>Magnoliopsida</taxon>
        <taxon>eudicotyledons</taxon>
        <taxon>Gunneridae</taxon>
        <taxon>Pentapetalae</taxon>
        <taxon>rosids</taxon>
        <taxon>malvids</taxon>
        <taxon>Sapindales</taxon>
        <taxon>Anacardiaceae</taxon>
        <taxon>Pistacia</taxon>
    </lineage>
</organism>
<accession>A0ACC1B2P6</accession>